<reference evidence="11 12" key="1">
    <citation type="submission" date="2018-08" db="EMBL/GenBank/DDBJ databases">
        <title>A genome reference for cultivated species of the human gut microbiota.</title>
        <authorList>
            <person name="Zou Y."/>
            <person name="Xue W."/>
            <person name="Luo G."/>
        </authorList>
    </citation>
    <scope>NUCLEOTIDE SEQUENCE [LARGE SCALE GENOMIC DNA]</scope>
    <source>
        <strain evidence="11 12">AM25-6</strain>
    </source>
</reference>
<dbReference type="GO" id="GO:0005840">
    <property type="term" value="C:ribosome"/>
    <property type="evidence" value="ECO:0007669"/>
    <property type="project" value="UniProtKB-KW"/>
</dbReference>
<dbReference type="GO" id="GO:0019843">
    <property type="term" value="F:rRNA binding"/>
    <property type="evidence" value="ECO:0007669"/>
    <property type="project" value="UniProtKB-UniRule"/>
</dbReference>
<dbReference type="AlphaFoldDB" id="A0A3E3E0C1"/>
<sequence length="147" mass="16324">MKVILLEDIKGIGKKREIKNVKTGYANNFLLKNGKAVEATKANIEKLEEEIRLENENRAKLIEDAKKAKADLEKISVDLKAKSGPDGKLYGSVTSMDVSDAIKKASGADVDKRKIVMDNIKTEGEYKVKVKLFEDIEAMVKINVVSE</sequence>
<dbReference type="Gene3D" id="3.40.5.10">
    <property type="entry name" value="Ribosomal protein L9, N-terminal domain"/>
    <property type="match status" value="1"/>
</dbReference>
<dbReference type="GO" id="GO:1990904">
    <property type="term" value="C:ribonucleoprotein complex"/>
    <property type="evidence" value="ECO:0007669"/>
    <property type="project" value="UniProtKB-KW"/>
</dbReference>
<dbReference type="EMBL" id="QUSM01000002">
    <property type="protein sequence ID" value="RGD75002.1"/>
    <property type="molecule type" value="Genomic_DNA"/>
</dbReference>
<comment type="function">
    <text evidence="7">Binds to the 23S rRNA.</text>
</comment>
<dbReference type="SUPFAM" id="SSF55653">
    <property type="entry name" value="Ribosomal protein L9 C-domain"/>
    <property type="match status" value="1"/>
</dbReference>
<keyword evidence="8" id="KW-0175">Coiled coil</keyword>
<dbReference type="HAMAP" id="MF_00503">
    <property type="entry name" value="Ribosomal_bL9"/>
    <property type="match status" value="1"/>
</dbReference>
<dbReference type="RefSeq" id="WP_117531099.1">
    <property type="nucleotide sequence ID" value="NZ_QUSM01000002.1"/>
</dbReference>
<dbReference type="SUPFAM" id="SSF55658">
    <property type="entry name" value="L9 N-domain-like"/>
    <property type="match status" value="1"/>
</dbReference>
<dbReference type="PANTHER" id="PTHR21368">
    <property type="entry name" value="50S RIBOSOMAL PROTEIN L9"/>
    <property type="match status" value="1"/>
</dbReference>
<evidence type="ECO:0000256" key="7">
    <source>
        <dbReference type="HAMAP-Rule" id="MF_00503"/>
    </source>
</evidence>
<gene>
    <name evidence="7" type="primary">rplI</name>
    <name evidence="11" type="ORF">DW687_01385</name>
</gene>
<organism evidence="11 12">
    <name type="scientific">Anaerofustis stercorihominis</name>
    <dbReference type="NCBI Taxonomy" id="214853"/>
    <lineage>
        <taxon>Bacteria</taxon>
        <taxon>Bacillati</taxon>
        <taxon>Bacillota</taxon>
        <taxon>Clostridia</taxon>
        <taxon>Eubacteriales</taxon>
        <taxon>Eubacteriaceae</taxon>
        <taxon>Anaerofustis</taxon>
    </lineage>
</organism>
<proteinExistence type="inferred from homology"/>
<accession>A0A3E3E0C1</accession>
<evidence type="ECO:0000313" key="11">
    <source>
        <dbReference type="EMBL" id="RGD75002.1"/>
    </source>
</evidence>
<dbReference type="InterPro" id="IPR020070">
    <property type="entry name" value="Ribosomal_bL9_N"/>
</dbReference>
<comment type="caution">
    <text evidence="11">The sequence shown here is derived from an EMBL/GenBank/DDBJ whole genome shotgun (WGS) entry which is preliminary data.</text>
</comment>
<feature type="coiled-coil region" evidence="8">
    <location>
        <begin position="30"/>
        <end position="82"/>
    </location>
</feature>
<dbReference type="InterPro" id="IPR020594">
    <property type="entry name" value="Ribosomal_bL9_bac/chp"/>
</dbReference>
<dbReference type="InterPro" id="IPR036791">
    <property type="entry name" value="Ribosomal_bL9_C_sf"/>
</dbReference>
<dbReference type="InterPro" id="IPR009027">
    <property type="entry name" value="Ribosomal_bL9/RNase_H1_N"/>
</dbReference>
<evidence type="ECO:0000259" key="10">
    <source>
        <dbReference type="Pfam" id="PF03948"/>
    </source>
</evidence>
<keyword evidence="2 7" id="KW-0699">rRNA-binding</keyword>
<dbReference type="GO" id="GO:0006412">
    <property type="term" value="P:translation"/>
    <property type="evidence" value="ECO:0007669"/>
    <property type="project" value="UniProtKB-UniRule"/>
</dbReference>
<dbReference type="InterPro" id="IPR036935">
    <property type="entry name" value="Ribosomal_bL9_N_sf"/>
</dbReference>
<evidence type="ECO:0000256" key="2">
    <source>
        <dbReference type="ARBA" id="ARBA00022730"/>
    </source>
</evidence>
<keyword evidence="4 7" id="KW-0689">Ribosomal protein</keyword>
<evidence type="ECO:0000313" key="12">
    <source>
        <dbReference type="Proteomes" id="UP000261212"/>
    </source>
</evidence>
<protein>
    <recommendedName>
        <fullName evidence="6 7">Large ribosomal subunit protein bL9</fullName>
    </recommendedName>
</protein>
<evidence type="ECO:0000256" key="1">
    <source>
        <dbReference type="ARBA" id="ARBA00010605"/>
    </source>
</evidence>
<comment type="similarity">
    <text evidence="1 7">Belongs to the bacterial ribosomal protein bL9 family.</text>
</comment>
<evidence type="ECO:0000256" key="3">
    <source>
        <dbReference type="ARBA" id="ARBA00022884"/>
    </source>
</evidence>
<dbReference type="InterPro" id="IPR000244">
    <property type="entry name" value="Ribosomal_bL9"/>
</dbReference>
<evidence type="ECO:0000259" key="9">
    <source>
        <dbReference type="Pfam" id="PF01281"/>
    </source>
</evidence>
<feature type="domain" description="Large ribosomal subunit protein bL9 C-terminal" evidence="10">
    <location>
        <begin position="63"/>
        <end position="145"/>
    </location>
</feature>
<evidence type="ECO:0000256" key="5">
    <source>
        <dbReference type="ARBA" id="ARBA00023274"/>
    </source>
</evidence>
<dbReference type="Pfam" id="PF01281">
    <property type="entry name" value="Ribosomal_L9_N"/>
    <property type="match status" value="1"/>
</dbReference>
<dbReference type="InterPro" id="IPR020069">
    <property type="entry name" value="Ribosomal_bL9_C"/>
</dbReference>
<dbReference type="Proteomes" id="UP000261212">
    <property type="component" value="Unassembled WGS sequence"/>
</dbReference>
<evidence type="ECO:0000256" key="8">
    <source>
        <dbReference type="SAM" id="Coils"/>
    </source>
</evidence>
<dbReference type="Gene3D" id="3.10.430.100">
    <property type="entry name" value="Ribosomal protein L9, C-terminal domain"/>
    <property type="match status" value="1"/>
</dbReference>
<dbReference type="GO" id="GO:0003735">
    <property type="term" value="F:structural constituent of ribosome"/>
    <property type="evidence" value="ECO:0007669"/>
    <property type="project" value="InterPro"/>
</dbReference>
<feature type="domain" description="Ribosomal protein L9" evidence="9">
    <location>
        <begin position="1"/>
        <end position="47"/>
    </location>
</feature>
<keyword evidence="5 7" id="KW-0687">Ribonucleoprotein</keyword>
<evidence type="ECO:0000256" key="4">
    <source>
        <dbReference type="ARBA" id="ARBA00022980"/>
    </source>
</evidence>
<dbReference type="Pfam" id="PF03948">
    <property type="entry name" value="Ribosomal_L9_C"/>
    <property type="match status" value="1"/>
</dbReference>
<name>A0A3E3E0C1_9FIRM</name>
<evidence type="ECO:0000256" key="6">
    <source>
        <dbReference type="ARBA" id="ARBA00035292"/>
    </source>
</evidence>
<keyword evidence="3 7" id="KW-0694">RNA-binding</keyword>
<dbReference type="NCBIfam" id="TIGR00158">
    <property type="entry name" value="L9"/>
    <property type="match status" value="1"/>
</dbReference>